<evidence type="ECO:0000256" key="6">
    <source>
        <dbReference type="PROSITE-ProRule" id="PRU00552"/>
    </source>
</evidence>
<dbReference type="PROSITE" id="PS51192">
    <property type="entry name" value="HELICASE_ATP_BIND_1"/>
    <property type="match status" value="1"/>
</dbReference>
<gene>
    <name evidence="11" type="primary">rhlE_2</name>
    <name evidence="11" type="ORF">NT6N_15570</name>
</gene>
<dbReference type="AlphaFoldDB" id="A0AAT9FK92"/>
<comment type="similarity">
    <text evidence="5 7">Belongs to the DEAD box helicase family.</text>
</comment>
<dbReference type="PANTHER" id="PTHR47959:SF13">
    <property type="entry name" value="ATP-DEPENDENT RNA HELICASE RHLE"/>
    <property type="match status" value="1"/>
</dbReference>
<dbReference type="Pfam" id="PF00270">
    <property type="entry name" value="DEAD"/>
    <property type="match status" value="1"/>
</dbReference>
<dbReference type="CDD" id="cd18787">
    <property type="entry name" value="SF2_C_DEAD"/>
    <property type="match status" value="1"/>
</dbReference>
<evidence type="ECO:0000256" key="2">
    <source>
        <dbReference type="ARBA" id="ARBA00022801"/>
    </source>
</evidence>
<dbReference type="GO" id="GO:0003676">
    <property type="term" value="F:nucleic acid binding"/>
    <property type="evidence" value="ECO:0007669"/>
    <property type="project" value="InterPro"/>
</dbReference>
<dbReference type="Pfam" id="PF00271">
    <property type="entry name" value="Helicase_C"/>
    <property type="match status" value="1"/>
</dbReference>
<dbReference type="KEGG" id="osu:NT6N_15570"/>
<keyword evidence="2 7" id="KW-0378">Hydrolase</keyword>
<evidence type="ECO:0000259" key="8">
    <source>
        <dbReference type="PROSITE" id="PS51192"/>
    </source>
</evidence>
<dbReference type="InterPro" id="IPR014014">
    <property type="entry name" value="RNA_helicase_DEAD_Q_motif"/>
</dbReference>
<dbReference type="SMART" id="SM00490">
    <property type="entry name" value="HELICc"/>
    <property type="match status" value="1"/>
</dbReference>
<feature type="short sequence motif" description="Q motif" evidence="6">
    <location>
        <begin position="1"/>
        <end position="29"/>
    </location>
</feature>
<organism evidence="11">
    <name type="scientific">Oceaniferula spumae</name>
    <dbReference type="NCBI Taxonomy" id="2979115"/>
    <lineage>
        <taxon>Bacteria</taxon>
        <taxon>Pseudomonadati</taxon>
        <taxon>Verrucomicrobiota</taxon>
        <taxon>Verrucomicrobiia</taxon>
        <taxon>Verrucomicrobiales</taxon>
        <taxon>Verrucomicrobiaceae</taxon>
        <taxon>Oceaniferula</taxon>
    </lineage>
</organism>
<dbReference type="GO" id="GO:0016787">
    <property type="term" value="F:hydrolase activity"/>
    <property type="evidence" value="ECO:0007669"/>
    <property type="project" value="UniProtKB-KW"/>
</dbReference>
<dbReference type="EMBL" id="AP026866">
    <property type="protein sequence ID" value="BDS06517.1"/>
    <property type="molecule type" value="Genomic_DNA"/>
</dbReference>
<dbReference type="InterPro" id="IPR001650">
    <property type="entry name" value="Helicase_C-like"/>
</dbReference>
<dbReference type="PROSITE" id="PS51194">
    <property type="entry name" value="HELICASE_CTER"/>
    <property type="match status" value="1"/>
</dbReference>
<evidence type="ECO:0000256" key="1">
    <source>
        <dbReference type="ARBA" id="ARBA00022741"/>
    </source>
</evidence>
<dbReference type="InterPro" id="IPR014001">
    <property type="entry name" value="Helicase_ATP-bd"/>
</dbReference>
<name>A0AAT9FK92_9BACT</name>
<feature type="domain" description="Helicase ATP-binding" evidence="8">
    <location>
        <begin position="32"/>
        <end position="207"/>
    </location>
</feature>
<keyword evidence="3 7" id="KW-0347">Helicase</keyword>
<sequence length="392" mass="43158">MSFSSLGITSSLLTALGAQGLTSPTPIQQEAIPAALKGRDILGVARTGSGKTASYVLPILERLPKSEATRYREPAVLILVPTRELALQVHGVFEDFLPAIQNSLRCLAVHGGVSINPQMKAIGKADIIVCTPGRLIDLVEKNAVKLSSITTLVLDEADKMLNLGFKLEVDRILSLLPKKRQTLLFSATLNPDLDTVQQELLNDPLVIKISEDTLPTGQGEDHGHDEPVELINQLGYFVPDEKKGPLLRYLINQGDLQQVLVFASSIRMVDTITNKLSKNNIDAAAVHSKISQQYRQENLRLFKSGKLRVLVTTDLLARGIDIDFLPCVINYELPRSPKDYIHRIGRTGRAGSPGDAISLISPDEMHHFRVIQKKMGKRVKMLESEDLNLHGH</sequence>
<protein>
    <submittedName>
        <fullName evidence="11">ATP-dependent RNA helicase RhlE</fullName>
    </submittedName>
</protein>
<dbReference type="PROSITE" id="PS51195">
    <property type="entry name" value="Q_MOTIF"/>
    <property type="match status" value="1"/>
</dbReference>
<dbReference type="GO" id="GO:0005829">
    <property type="term" value="C:cytosol"/>
    <property type="evidence" value="ECO:0007669"/>
    <property type="project" value="TreeGrafter"/>
</dbReference>
<feature type="domain" description="Helicase C-terminal" evidence="9">
    <location>
        <begin position="230"/>
        <end position="390"/>
    </location>
</feature>
<dbReference type="Gene3D" id="3.40.50.300">
    <property type="entry name" value="P-loop containing nucleotide triphosphate hydrolases"/>
    <property type="match status" value="2"/>
</dbReference>
<evidence type="ECO:0000259" key="10">
    <source>
        <dbReference type="PROSITE" id="PS51195"/>
    </source>
</evidence>
<evidence type="ECO:0000256" key="4">
    <source>
        <dbReference type="ARBA" id="ARBA00022840"/>
    </source>
</evidence>
<dbReference type="InterPro" id="IPR000629">
    <property type="entry name" value="RNA-helicase_DEAD-box_CS"/>
</dbReference>
<dbReference type="PROSITE" id="PS00039">
    <property type="entry name" value="DEAD_ATP_HELICASE"/>
    <property type="match status" value="1"/>
</dbReference>
<reference evidence="11" key="1">
    <citation type="submission" date="2024-07" db="EMBL/GenBank/DDBJ databases">
        <title>Complete genome sequence of Verrucomicrobiaceae bacterium NT6N.</title>
        <authorList>
            <person name="Huang C."/>
            <person name="Takami H."/>
            <person name="Hamasaki K."/>
        </authorList>
    </citation>
    <scope>NUCLEOTIDE SEQUENCE</scope>
    <source>
        <strain evidence="11">NT6N</strain>
    </source>
</reference>
<proteinExistence type="inferred from homology"/>
<dbReference type="InterPro" id="IPR011545">
    <property type="entry name" value="DEAD/DEAH_box_helicase_dom"/>
</dbReference>
<dbReference type="CDD" id="cd00268">
    <property type="entry name" value="DEADc"/>
    <property type="match status" value="1"/>
</dbReference>
<evidence type="ECO:0000259" key="9">
    <source>
        <dbReference type="PROSITE" id="PS51194"/>
    </source>
</evidence>
<dbReference type="InterPro" id="IPR027417">
    <property type="entry name" value="P-loop_NTPase"/>
</dbReference>
<dbReference type="InterPro" id="IPR050079">
    <property type="entry name" value="DEAD_box_RNA_helicase"/>
</dbReference>
<feature type="domain" description="DEAD-box RNA helicase Q" evidence="10">
    <location>
        <begin position="1"/>
        <end position="29"/>
    </location>
</feature>
<keyword evidence="1 7" id="KW-0547">Nucleotide-binding</keyword>
<dbReference type="GO" id="GO:0003724">
    <property type="term" value="F:RNA helicase activity"/>
    <property type="evidence" value="ECO:0007669"/>
    <property type="project" value="InterPro"/>
</dbReference>
<evidence type="ECO:0000256" key="7">
    <source>
        <dbReference type="RuleBase" id="RU000492"/>
    </source>
</evidence>
<evidence type="ECO:0000256" key="5">
    <source>
        <dbReference type="ARBA" id="ARBA00038437"/>
    </source>
</evidence>
<dbReference type="PANTHER" id="PTHR47959">
    <property type="entry name" value="ATP-DEPENDENT RNA HELICASE RHLE-RELATED"/>
    <property type="match status" value="1"/>
</dbReference>
<accession>A0AAT9FK92</accession>
<keyword evidence="4 7" id="KW-0067">ATP-binding</keyword>
<evidence type="ECO:0000256" key="3">
    <source>
        <dbReference type="ARBA" id="ARBA00022806"/>
    </source>
</evidence>
<dbReference type="SMART" id="SM00487">
    <property type="entry name" value="DEXDc"/>
    <property type="match status" value="1"/>
</dbReference>
<evidence type="ECO:0000313" key="11">
    <source>
        <dbReference type="EMBL" id="BDS06517.1"/>
    </source>
</evidence>
<dbReference type="InterPro" id="IPR044742">
    <property type="entry name" value="DEAD/DEAH_RhlB"/>
</dbReference>
<dbReference type="GO" id="GO:0005524">
    <property type="term" value="F:ATP binding"/>
    <property type="evidence" value="ECO:0007669"/>
    <property type="project" value="UniProtKB-KW"/>
</dbReference>
<dbReference type="SUPFAM" id="SSF52540">
    <property type="entry name" value="P-loop containing nucleoside triphosphate hydrolases"/>
    <property type="match status" value="1"/>
</dbReference>